<keyword evidence="4" id="KW-1185">Reference proteome</keyword>
<dbReference type="Gene3D" id="3.40.50.1460">
    <property type="match status" value="1"/>
</dbReference>
<dbReference type="InterPro" id="IPR011600">
    <property type="entry name" value="Pept_C14_caspase"/>
</dbReference>
<dbReference type="GO" id="GO:0006508">
    <property type="term" value="P:proteolysis"/>
    <property type="evidence" value="ECO:0007669"/>
    <property type="project" value="InterPro"/>
</dbReference>
<dbReference type="AlphaFoldDB" id="A0A9P7KGP2"/>
<comment type="caution">
    <text evidence="3">The sequence shown here is derived from an EMBL/GenBank/DDBJ whole genome shotgun (WGS) entry which is preliminary data.</text>
</comment>
<dbReference type="Proteomes" id="UP000775547">
    <property type="component" value="Unassembled WGS sequence"/>
</dbReference>
<dbReference type="EMBL" id="JABCKV010000013">
    <property type="protein sequence ID" value="KAG5647041.1"/>
    <property type="molecule type" value="Genomic_DNA"/>
</dbReference>
<reference evidence="3" key="2">
    <citation type="submission" date="2021-10" db="EMBL/GenBank/DDBJ databases">
        <title>Phylogenomics reveals ancestral predisposition of the termite-cultivated fungus Termitomyces towards a domesticated lifestyle.</title>
        <authorList>
            <person name="Auxier B."/>
            <person name="Grum-Grzhimaylo A."/>
            <person name="Cardenas M.E."/>
            <person name="Lodge J.D."/>
            <person name="Laessoe T."/>
            <person name="Pedersen O."/>
            <person name="Smith M.E."/>
            <person name="Kuyper T.W."/>
            <person name="Franco-Molano E.A."/>
            <person name="Baroni T.J."/>
            <person name="Aanen D.K."/>
        </authorList>
    </citation>
    <scope>NUCLEOTIDE SEQUENCE</scope>
    <source>
        <strain evidence="3">AP01</strain>
        <tissue evidence="3">Mycelium</tissue>
    </source>
</reference>
<evidence type="ECO:0000313" key="3">
    <source>
        <dbReference type="EMBL" id="KAG5647041.1"/>
    </source>
</evidence>
<dbReference type="PANTHER" id="PTHR48104:SF30">
    <property type="entry name" value="METACASPASE-1"/>
    <property type="match status" value="1"/>
</dbReference>
<evidence type="ECO:0000259" key="2">
    <source>
        <dbReference type="Pfam" id="PF00656"/>
    </source>
</evidence>
<accession>A0A9P7KGP2</accession>
<comment type="similarity">
    <text evidence="1">Belongs to the peptidase C14B family.</text>
</comment>
<evidence type="ECO:0000256" key="1">
    <source>
        <dbReference type="ARBA" id="ARBA00009005"/>
    </source>
</evidence>
<name>A0A9P7KGP2_9AGAR</name>
<proteinExistence type="inferred from homology"/>
<dbReference type="OrthoDB" id="3223806at2759"/>
<feature type="domain" description="Peptidase C14 caspase" evidence="2">
    <location>
        <begin position="6"/>
        <end position="264"/>
    </location>
</feature>
<evidence type="ECO:0000313" key="4">
    <source>
        <dbReference type="Proteomes" id="UP000775547"/>
    </source>
</evidence>
<gene>
    <name evidence="3" type="ORF">DXG03_001411</name>
</gene>
<dbReference type="GO" id="GO:0004197">
    <property type="term" value="F:cysteine-type endopeptidase activity"/>
    <property type="evidence" value="ECO:0007669"/>
    <property type="project" value="InterPro"/>
</dbReference>
<dbReference type="Pfam" id="PF00656">
    <property type="entry name" value="Peptidase_C14"/>
    <property type="match status" value="1"/>
</dbReference>
<organism evidence="3 4">
    <name type="scientific">Asterophora parasitica</name>
    <dbReference type="NCBI Taxonomy" id="117018"/>
    <lineage>
        <taxon>Eukaryota</taxon>
        <taxon>Fungi</taxon>
        <taxon>Dikarya</taxon>
        <taxon>Basidiomycota</taxon>
        <taxon>Agaricomycotina</taxon>
        <taxon>Agaricomycetes</taxon>
        <taxon>Agaricomycetidae</taxon>
        <taxon>Agaricales</taxon>
        <taxon>Tricholomatineae</taxon>
        <taxon>Lyophyllaceae</taxon>
        <taxon>Asterophora</taxon>
    </lineage>
</organism>
<dbReference type="InterPro" id="IPR050452">
    <property type="entry name" value="Metacaspase"/>
</dbReference>
<protein>
    <recommendedName>
        <fullName evidence="2">Peptidase C14 caspase domain-containing protein</fullName>
    </recommendedName>
</protein>
<sequence>MIARLFALVIGIDHYQSGRIWDLNSCAEDAKRIRRFLVDDLNIPRDQICLLLDRQATKRAIEDTIMTHLVNNAAIERGDAILIYFAGHGSVIPAPKGWFQGDAYSVTGNVEVLCPYDHDMKLLGGRVAGISDRSMHALIRELAQSKGDNITFIADCAFSPLASRKNAVDRSTTRWTPTSKAKPDDLYMGLWPGARGKPESRGLGFHTAHSDTHVFLAACSPGDKAVEGKGGGRFTHALLEAAAAVSLHRTSYSLLFDRIAQNAELEDQRPVCLGKHKNRVVFDGTPFLVDARYVPVSLGDDTRPRLEVGAIMGIVEGSEFSLHLHNHRASMNPSIATVVISEVHPTWCIGRIKSSTQSLPRACWARITRWNNRRPFRVHLKATLASLCRVWKLRRGLSTRPNGTPSRGGLNVIRVKDARQADISMVVGRRNVSLKAYDDGDINARRVVKVERRDPLEVIDDAARFNLHLHRKHPDTPLDGRVSMELYRLDPTSWKRTDENLLRDGKATIPYEKGAIFSVIIRNTTDMDLWPYLFYMDPNSFGITKVYDPELSIRVPPLPRRSYLEIGSGKRGSEALSFALSEQHDLDSGFLKLFLAPKLIFLDMIEQGNTIPGDASPVLAKDAFGAPDQIWDALSACVQFVRR</sequence>
<dbReference type="PANTHER" id="PTHR48104">
    <property type="entry name" value="METACASPASE-4"/>
    <property type="match status" value="1"/>
</dbReference>
<dbReference type="GO" id="GO:0005737">
    <property type="term" value="C:cytoplasm"/>
    <property type="evidence" value="ECO:0007669"/>
    <property type="project" value="TreeGrafter"/>
</dbReference>
<reference evidence="3" key="1">
    <citation type="submission" date="2020-07" db="EMBL/GenBank/DDBJ databases">
        <authorList>
            <person name="Nieuwenhuis M."/>
            <person name="Van De Peppel L.J.J."/>
        </authorList>
    </citation>
    <scope>NUCLEOTIDE SEQUENCE</scope>
    <source>
        <strain evidence="3">AP01</strain>
        <tissue evidence="3">Mycelium</tissue>
    </source>
</reference>